<evidence type="ECO:0000256" key="12">
    <source>
        <dbReference type="HAMAP-Rule" id="MF_02120"/>
    </source>
</evidence>
<organism evidence="17 18">
    <name type="scientific">Evansella cellulosilytica (strain ATCC 21833 / DSM 2522 / FERM P-1141 / JCM 9156 / N-4)</name>
    <name type="common">Bacillus cellulosilyticus</name>
    <dbReference type="NCBI Taxonomy" id="649639"/>
    <lineage>
        <taxon>Bacteria</taxon>
        <taxon>Bacillati</taxon>
        <taxon>Bacillota</taxon>
        <taxon>Bacilli</taxon>
        <taxon>Bacillales</taxon>
        <taxon>Bacillaceae</taxon>
        <taxon>Evansella</taxon>
    </lineage>
</organism>
<dbReference type="AlphaFoldDB" id="E6TYL2"/>
<evidence type="ECO:0000313" key="18">
    <source>
        <dbReference type="Proteomes" id="UP000001401"/>
    </source>
</evidence>
<dbReference type="InterPro" id="IPR022644">
    <property type="entry name" value="De-COase2_N"/>
</dbReference>
<evidence type="ECO:0000256" key="3">
    <source>
        <dbReference type="ARBA" id="ARBA00022793"/>
    </source>
</evidence>
<keyword evidence="18" id="KW-1185">Reference proteome</keyword>
<proteinExistence type="inferred from homology"/>
<comment type="similarity">
    <text evidence="9 12">Belongs to the Orn/Lys/Arg decarboxylase class-II family. LysA subfamily.</text>
</comment>
<dbReference type="STRING" id="649639.Bcell_1800"/>
<dbReference type="GO" id="GO:0008836">
    <property type="term" value="F:diaminopimelate decarboxylase activity"/>
    <property type="evidence" value="ECO:0007669"/>
    <property type="project" value="UniProtKB-UniRule"/>
</dbReference>
<dbReference type="SUPFAM" id="SSF50621">
    <property type="entry name" value="Alanine racemase C-terminal domain-like"/>
    <property type="match status" value="1"/>
</dbReference>
<dbReference type="PRINTS" id="PR01179">
    <property type="entry name" value="ODADCRBXLASE"/>
</dbReference>
<dbReference type="InterPro" id="IPR022643">
    <property type="entry name" value="De-COase2_C"/>
</dbReference>
<evidence type="ECO:0000256" key="9">
    <source>
        <dbReference type="ARBA" id="ARBA00060983"/>
    </source>
</evidence>
<dbReference type="InterPro" id="IPR009006">
    <property type="entry name" value="Ala_racemase/Decarboxylase_C"/>
</dbReference>
<feature type="binding site" evidence="12">
    <location>
        <position position="362"/>
    </location>
    <ligand>
        <name>substrate</name>
    </ligand>
</feature>
<feature type="binding site" evidence="12">
    <location>
        <position position="334"/>
    </location>
    <ligand>
        <name>substrate</name>
    </ligand>
</feature>
<keyword evidence="2 12" id="KW-0028">Amino-acid biosynthesis</keyword>
<dbReference type="InterPro" id="IPR002986">
    <property type="entry name" value="DAP_deCOOHase_LysA"/>
</dbReference>
<name>E6TYL2_EVAC2</name>
<feature type="binding site" evidence="12">
    <location>
        <position position="293"/>
    </location>
    <ligand>
        <name>substrate</name>
    </ligand>
</feature>
<dbReference type="CDD" id="cd06828">
    <property type="entry name" value="PLPDE_III_DapDC"/>
    <property type="match status" value="1"/>
</dbReference>
<evidence type="ECO:0000256" key="11">
    <source>
        <dbReference type="ARBA" id="ARBA00074972"/>
    </source>
</evidence>
<feature type="active site" description="Proton donor" evidence="13">
    <location>
        <position position="361"/>
    </location>
</feature>
<reference evidence="17 18" key="1">
    <citation type="submission" date="2010-12" db="EMBL/GenBank/DDBJ databases">
        <title>Complete sequence of Bacillus cellulosilyticus DSM 2522.</title>
        <authorList>
            <consortium name="US DOE Joint Genome Institute"/>
            <person name="Lucas S."/>
            <person name="Copeland A."/>
            <person name="Lapidus A."/>
            <person name="Cheng J.-F."/>
            <person name="Bruce D."/>
            <person name="Goodwin L."/>
            <person name="Pitluck S."/>
            <person name="Chertkov O."/>
            <person name="Detter J.C."/>
            <person name="Han C."/>
            <person name="Tapia R."/>
            <person name="Land M."/>
            <person name="Hauser L."/>
            <person name="Jeffries C."/>
            <person name="Kyrpides N."/>
            <person name="Ivanova N."/>
            <person name="Mikhailova N."/>
            <person name="Brumm P."/>
            <person name="Mead D."/>
            <person name="Woyke T."/>
        </authorList>
    </citation>
    <scope>NUCLEOTIDE SEQUENCE [LARGE SCALE GENOMIC DNA]</scope>
    <source>
        <strain evidence="18">ATCC 21833 / DSM 2522 / FERM P-1141 / JCM 9156 / N-4</strain>
    </source>
</reference>
<dbReference type="Gene3D" id="2.40.37.10">
    <property type="entry name" value="Lyase, Ornithine Decarboxylase, Chain A, domain 1"/>
    <property type="match status" value="1"/>
</dbReference>
<dbReference type="Pfam" id="PF02784">
    <property type="entry name" value="Orn_Arg_deC_N"/>
    <property type="match status" value="1"/>
</dbReference>
<comment type="cofactor">
    <cofactor evidence="1 12 13 14">
        <name>pyridoxal 5'-phosphate</name>
        <dbReference type="ChEBI" id="CHEBI:597326"/>
    </cofactor>
</comment>
<protein>
    <recommendedName>
        <fullName evidence="11 12">Diaminopimelate decarboxylase</fullName>
        <shortName evidence="12">DAP decarboxylase</shortName>
        <shortName evidence="12">DAPDC</shortName>
        <ecNumber evidence="10 12">4.1.1.20</ecNumber>
    </recommendedName>
</protein>
<feature type="binding site" evidence="12">
    <location>
        <position position="248"/>
    </location>
    <ligand>
        <name>pyridoxal 5'-phosphate</name>
        <dbReference type="ChEBI" id="CHEBI:597326"/>
    </ligand>
</feature>
<keyword evidence="5 12" id="KW-0457">Lysine biosynthesis</keyword>
<feature type="binding site" evidence="12">
    <location>
        <position position="330"/>
    </location>
    <ligand>
        <name>substrate</name>
    </ligand>
</feature>
<feature type="binding site" evidence="12">
    <location>
        <begin position="290"/>
        <end position="293"/>
    </location>
    <ligand>
        <name>pyridoxal 5'-phosphate</name>
        <dbReference type="ChEBI" id="CHEBI:597326"/>
    </ligand>
</feature>
<evidence type="ECO:0000259" key="16">
    <source>
        <dbReference type="Pfam" id="PF02784"/>
    </source>
</evidence>
<dbReference type="InterPro" id="IPR022657">
    <property type="entry name" value="De-COase2_CS"/>
</dbReference>
<dbReference type="Proteomes" id="UP000001401">
    <property type="component" value="Chromosome"/>
</dbReference>
<dbReference type="HAMAP" id="MF_02120">
    <property type="entry name" value="LysA"/>
    <property type="match status" value="1"/>
</dbReference>
<dbReference type="UniPathway" id="UPA00034">
    <property type="reaction ID" value="UER00027"/>
</dbReference>
<evidence type="ECO:0000256" key="5">
    <source>
        <dbReference type="ARBA" id="ARBA00023154"/>
    </source>
</evidence>
<sequence>MDLHGTGKINEQGHLEIGGVDTTKLVEKYGTPLFVYDVKDIVNRAQAFKSAFEEENIEYQVAYASKAFSSIAMFQLIDELGLSLDVVSGGELYTALKSNFPVERIHFHGNNKSPDEIEMAVKEGIGCIVVDNFTELSWLMAITQSLKKEMKVLIRITPGVEAHTHEYISTGQEDSKFGFDIQSGQAEKAIMMIQEHQYVQLEGVHSHIGSQIFETDGFTSAVEAIYNHLLTWKNKLGYEPNVLNLGGGFGIKYTIEDEPLPLEEYVQAMVKAVKHYAQKFNMTLPEVWIEPGRSLVGEAGTTIYSIGSRKEIPGIRTYVSVDGGMTDNIRPALYQAKYAAQIANKMDGKSEELVSIAGKCCESGDMLIWDIELPKTEAGDLLAVFSTGAYGYSMANNYNRILRPAVIFVEDGQEQCVIKRESYEDLVKNEVSYRSNTKNLANSL</sequence>
<dbReference type="Pfam" id="PF00278">
    <property type="entry name" value="Orn_DAP_Arg_deC"/>
    <property type="match status" value="1"/>
</dbReference>
<dbReference type="RefSeq" id="WP_013488399.1">
    <property type="nucleotide sequence ID" value="NC_014829.1"/>
</dbReference>
<dbReference type="PANTHER" id="PTHR43727:SF2">
    <property type="entry name" value="GROUP IV DECARBOXYLASE"/>
    <property type="match status" value="1"/>
</dbReference>
<comment type="pathway">
    <text evidence="8 12 14">Amino-acid biosynthesis; L-lysine biosynthesis via DAP pathway; L-lysine from DL-2,6-diaminopimelate: step 1/1.</text>
</comment>
<dbReference type="SUPFAM" id="SSF51419">
    <property type="entry name" value="PLP-binding barrel"/>
    <property type="match status" value="1"/>
</dbReference>
<evidence type="ECO:0000256" key="8">
    <source>
        <dbReference type="ARBA" id="ARBA00060643"/>
    </source>
</evidence>
<evidence type="ECO:0000256" key="13">
    <source>
        <dbReference type="PIRSR" id="PIRSR600183-50"/>
    </source>
</evidence>
<evidence type="ECO:0000259" key="15">
    <source>
        <dbReference type="Pfam" id="PF00278"/>
    </source>
</evidence>
<dbReference type="PROSITE" id="PS00879">
    <property type="entry name" value="ODR_DC_2_2"/>
    <property type="match status" value="1"/>
</dbReference>
<dbReference type="HOGENOM" id="CLU_026444_0_1_9"/>
<feature type="modified residue" description="N6-(pyridoxal phosphate)lysine" evidence="12 13">
    <location>
        <position position="66"/>
    </location>
</feature>
<evidence type="ECO:0000256" key="14">
    <source>
        <dbReference type="RuleBase" id="RU003738"/>
    </source>
</evidence>
<dbReference type="FunFam" id="2.40.37.10:FF:000003">
    <property type="entry name" value="Diaminopimelate decarboxylase"/>
    <property type="match status" value="1"/>
</dbReference>
<dbReference type="Gene3D" id="3.20.20.10">
    <property type="entry name" value="Alanine racemase"/>
    <property type="match status" value="1"/>
</dbReference>
<evidence type="ECO:0000256" key="1">
    <source>
        <dbReference type="ARBA" id="ARBA00001933"/>
    </source>
</evidence>
<gene>
    <name evidence="12" type="primary">lysA</name>
    <name evidence="17" type="ordered locus">Bcell_1800</name>
</gene>
<dbReference type="GO" id="GO:0009089">
    <property type="term" value="P:lysine biosynthetic process via diaminopimelate"/>
    <property type="evidence" value="ECO:0007669"/>
    <property type="project" value="UniProtKB-UniRule"/>
</dbReference>
<feature type="binding site" evidence="12">
    <location>
        <position position="390"/>
    </location>
    <ligand>
        <name>pyridoxal 5'-phosphate</name>
        <dbReference type="ChEBI" id="CHEBI:597326"/>
    </ligand>
</feature>
<feature type="domain" description="Orn/DAP/Arg decarboxylase 2 N-terminal" evidence="16">
    <location>
        <begin position="39"/>
        <end position="296"/>
    </location>
</feature>
<comment type="catalytic activity">
    <reaction evidence="7 12 14">
        <text>meso-2,6-diaminopimelate + H(+) = L-lysine + CO2</text>
        <dbReference type="Rhea" id="RHEA:15101"/>
        <dbReference type="ChEBI" id="CHEBI:15378"/>
        <dbReference type="ChEBI" id="CHEBI:16526"/>
        <dbReference type="ChEBI" id="CHEBI:32551"/>
        <dbReference type="ChEBI" id="CHEBI:57791"/>
        <dbReference type="EC" id="4.1.1.20"/>
    </reaction>
</comment>
<dbReference type="eggNOG" id="COG0019">
    <property type="taxonomic scope" value="Bacteria"/>
</dbReference>
<evidence type="ECO:0000256" key="7">
    <source>
        <dbReference type="ARBA" id="ARBA00050464"/>
    </source>
</evidence>
<comment type="function">
    <text evidence="12">Specifically catalyzes the decarboxylation of meso-diaminopimelate (meso-DAP) to L-lysine.</text>
</comment>
<evidence type="ECO:0000256" key="2">
    <source>
        <dbReference type="ARBA" id="ARBA00022605"/>
    </source>
</evidence>
<dbReference type="KEGG" id="bco:Bcell_1800"/>
<dbReference type="FunFam" id="3.20.20.10:FF:000003">
    <property type="entry name" value="Diaminopimelate decarboxylase"/>
    <property type="match status" value="1"/>
</dbReference>
<accession>E6TYL2</accession>
<dbReference type="NCBIfam" id="TIGR01048">
    <property type="entry name" value="lysA"/>
    <property type="match status" value="1"/>
</dbReference>
<feature type="binding site" evidence="12">
    <location>
        <position position="390"/>
    </location>
    <ligand>
        <name>substrate</name>
    </ligand>
</feature>
<comment type="subunit">
    <text evidence="12">Homodimer.</text>
</comment>
<keyword evidence="3 12" id="KW-0210">Decarboxylase</keyword>
<dbReference type="PANTHER" id="PTHR43727">
    <property type="entry name" value="DIAMINOPIMELATE DECARBOXYLASE"/>
    <property type="match status" value="1"/>
</dbReference>
<feature type="domain" description="Orn/DAP/Arg decarboxylase 2 C-terminal" evidence="15">
    <location>
        <begin position="34"/>
        <end position="388"/>
    </location>
</feature>
<evidence type="ECO:0000256" key="4">
    <source>
        <dbReference type="ARBA" id="ARBA00022898"/>
    </source>
</evidence>
<dbReference type="PRINTS" id="PR01181">
    <property type="entry name" value="DAPDCRBXLASE"/>
</dbReference>
<dbReference type="OrthoDB" id="9802241at2"/>
<evidence type="ECO:0000313" key="17">
    <source>
        <dbReference type="EMBL" id="ADU30062.1"/>
    </source>
</evidence>
<evidence type="ECO:0000256" key="10">
    <source>
        <dbReference type="ARBA" id="ARBA00066427"/>
    </source>
</evidence>
<keyword evidence="4 12" id="KW-0663">Pyridoxal phosphate</keyword>
<dbReference type="EMBL" id="CP002394">
    <property type="protein sequence ID" value="ADU30062.1"/>
    <property type="molecule type" value="Genomic_DNA"/>
</dbReference>
<keyword evidence="6 12" id="KW-0456">Lyase</keyword>
<dbReference type="InterPro" id="IPR000183">
    <property type="entry name" value="Orn/DAP/Arg_de-COase"/>
</dbReference>
<dbReference type="InterPro" id="IPR029066">
    <property type="entry name" value="PLP-binding_barrel"/>
</dbReference>
<evidence type="ECO:0000256" key="6">
    <source>
        <dbReference type="ARBA" id="ARBA00023239"/>
    </source>
</evidence>
<dbReference type="GO" id="GO:0030170">
    <property type="term" value="F:pyridoxal phosphate binding"/>
    <property type="evidence" value="ECO:0007669"/>
    <property type="project" value="UniProtKB-UniRule"/>
</dbReference>
<dbReference type="EC" id="4.1.1.20" evidence="10 12"/>